<dbReference type="Proteomes" id="UP000011721">
    <property type="component" value="Chromosome"/>
</dbReference>
<evidence type="ECO:0000259" key="2">
    <source>
        <dbReference type="Pfam" id="PF02120"/>
    </source>
</evidence>
<keyword evidence="3" id="KW-0969">Cilium</keyword>
<feature type="compositionally biased region" description="Polar residues" evidence="1">
    <location>
        <begin position="1"/>
        <end position="32"/>
    </location>
</feature>
<organism evidence="3 4">
    <name type="scientific">Desulfocapsa sulfexigens (strain DSM 10523 / SB164P1)</name>
    <dbReference type="NCBI Taxonomy" id="1167006"/>
    <lineage>
        <taxon>Bacteria</taxon>
        <taxon>Pseudomonadati</taxon>
        <taxon>Thermodesulfobacteriota</taxon>
        <taxon>Desulfobulbia</taxon>
        <taxon>Desulfobulbales</taxon>
        <taxon>Desulfocapsaceae</taxon>
        <taxon>Desulfocapsa</taxon>
    </lineage>
</organism>
<feature type="compositionally biased region" description="Polar residues" evidence="1">
    <location>
        <begin position="249"/>
        <end position="261"/>
    </location>
</feature>
<accession>M1P809</accession>
<feature type="domain" description="Flagellar hook-length control protein-like C-terminal" evidence="2">
    <location>
        <begin position="340"/>
        <end position="419"/>
    </location>
</feature>
<feature type="region of interest" description="Disordered" evidence="1">
    <location>
        <begin position="1"/>
        <end position="72"/>
    </location>
</feature>
<keyword evidence="3" id="KW-0282">Flagellum</keyword>
<dbReference type="STRING" id="1167006.UWK_03079"/>
<dbReference type="KEGG" id="dsf:UWK_03079"/>
<dbReference type="Pfam" id="PF02120">
    <property type="entry name" value="Flg_hook"/>
    <property type="match status" value="1"/>
</dbReference>
<dbReference type="InterPro" id="IPR021136">
    <property type="entry name" value="Flagellar_hook_control-like_C"/>
</dbReference>
<feature type="region of interest" description="Disordered" evidence="1">
    <location>
        <begin position="453"/>
        <end position="472"/>
    </location>
</feature>
<name>M1P809_DESSD</name>
<dbReference type="Gene3D" id="3.30.750.140">
    <property type="match status" value="1"/>
</dbReference>
<evidence type="ECO:0000256" key="1">
    <source>
        <dbReference type="SAM" id="MobiDB-lite"/>
    </source>
</evidence>
<sequence>METALLTPSTATPNPASRQSASITDSKGSSDFTPAMDEAVSSLEKGTRNTSDSPMDDSNIPTDETSTSSTPEDTAMAFSEEILSGDTAIVSSESFLSAQGIMNNRSQSIVAGQVQQSFTTEALATWIAAQESTSPIIQAGIENNPAAATKAETLLLQQIQNILDQGKNNGSITVTGSNVAEPQKSAENLQNLSSALLAENENSDIQARQIGVIAVPVKETVHATQNSTKLEGAHQDVNEQFYNAKLGESKTNNGNDFQQRNNEQKGSEQQTKPEVQNTVSQTTGNTTPEGKPLESTFGQQLSSSSTTTTTPTSIEGKLAPGSHHPVPEREMVNNLIQRFNVNPRLQTSKLTMQLHPAELGALKIDILVKGDSIRANIVAQSQQVLETLDKQMPRLRAVLQEQGFTVDSFIISLESDGGNQKGLFQEHFSSQQQEFTSNRSPAASNESFDILLDSQKDLDEADEDSSGVNLTV</sequence>
<reference evidence="4" key="1">
    <citation type="journal article" date="2013" name="Stand. Genomic Sci.">
        <title>Complete genome sequence of Desulfocapsa sulfexigens, a marine deltaproteobacterium specialized in disproportionating inorganic sulfur compounds.</title>
        <authorList>
            <person name="Finster K.W."/>
            <person name="Kjeldsen K.U."/>
            <person name="Kube M."/>
            <person name="Reinhardt R."/>
            <person name="Mussmann M."/>
            <person name="Amann R."/>
            <person name="Schreiber L."/>
        </authorList>
    </citation>
    <scope>NUCLEOTIDE SEQUENCE [LARGE SCALE GENOMIC DNA]</scope>
    <source>
        <strain evidence="4">DSM 10523 / SB164P1</strain>
    </source>
</reference>
<evidence type="ECO:0000313" key="4">
    <source>
        <dbReference type="Proteomes" id="UP000011721"/>
    </source>
</evidence>
<keyword evidence="3" id="KW-0966">Cell projection</keyword>
<dbReference type="AlphaFoldDB" id="M1P809"/>
<proteinExistence type="predicted"/>
<dbReference type="InterPro" id="IPR038610">
    <property type="entry name" value="FliK-like_C_sf"/>
</dbReference>
<feature type="region of interest" description="Disordered" evidence="1">
    <location>
        <begin position="247"/>
        <end position="327"/>
    </location>
</feature>
<dbReference type="EMBL" id="CP003985">
    <property type="protein sequence ID" value="AGF79608.1"/>
    <property type="molecule type" value="Genomic_DNA"/>
</dbReference>
<dbReference type="eggNOG" id="COG3144">
    <property type="taxonomic scope" value="Bacteria"/>
</dbReference>
<evidence type="ECO:0000313" key="3">
    <source>
        <dbReference type="EMBL" id="AGF79608.1"/>
    </source>
</evidence>
<gene>
    <name evidence="3" type="ordered locus">UWK_03079</name>
</gene>
<feature type="compositionally biased region" description="Polar residues" evidence="1">
    <location>
        <begin position="267"/>
        <end position="288"/>
    </location>
</feature>
<dbReference type="HOGENOM" id="CLU_578388_0_0_7"/>
<protein>
    <submittedName>
        <fullName evidence="3">Flagellar hook-length control protein</fullName>
    </submittedName>
</protein>
<feature type="compositionally biased region" description="Low complexity" evidence="1">
    <location>
        <begin position="61"/>
        <end position="72"/>
    </location>
</feature>
<dbReference type="RefSeq" id="WP_015405292.1">
    <property type="nucleotide sequence ID" value="NC_020304.1"/>
</dbReference>
<dbReference type="CDD" id="cd17470">
    <property type="entry name" value="T3SS_Flik_C"/>
    <property type="match status" value="1"/>
</dbReference>
<dbReference type="OrthoDB" id="5432827at2"/>
<feature type="compositionally biased region" description="Low complexity" evidence="1">
    <location>
        <begin position="302"/>
        <end position="313"/>
    </location>
</feature>
<keyword evidence="4" id="KW-1185">Reference proteome</keyword>